<protein>
    <recommendedName>
        <fullName evidence="4">Lipoprotein</fullName>
    </recommendedName>
</protein>
<dbReference type="Proteomes" id="UP000247689">
    <property type="component" value="Unassembled WGS sequence"/>
</dbReference>
<gene>
    <name evidence="2" type="ORF">DL796_05880</name>
</gene>
<feature type="chain" id="PRO_5016416275" description="Lipoprotein" evidence="1">
    <location>
        <begin position="29"/>
        <end position="195"/>
    </location>
</feature>
<name>A0A318D1W4_9GAMM</name>
<feature type="signal peptide" evidence="1">
    <location>
        <begin position="1"/>
        <end position="28"/>
    </location>
</feature>
<dbReference type="RefSeq" id="WP_110200784.1">
    <property type="nucleotide sequence ID" value="NZ_QICH01000002.1"/>
</dbReference>
<sequence length="195" mass="22082">MKNTLKFLSSFILATLITACACSSCAPAPELEDMMSKQEVDFFRLVESMCGETFVGESVYPEDPGHDFAGKKLVATIDYCDHRQIRIPFTVGDDASRTWILTVTRQGLLFKHDHRLKDGSPDPVTNYGGYSASYKDEAVTATKHFFHADDFTAELIPDAKTNVWMVEVDPENKELTYYLERHGKPRYKAVLQLKE</sequence>
<dbReference type="OrthoDB" id="1524207at2"/>
<organism evidence="2 3">
    <name type="scientific">Kangiella spongicola</name>
    <dbReference type="NCBI Taxonomy" id="796379"/>
    <lineage>
        <taxon>Bacteria</taxon>
        <taxon>Pseudomonadati</taxon>
        <taxon>Pseudomonadota</taxon>
        <taxon>Gammaproteobacteria</taxon>
        <taxon>Kangiellales</taxon>
        <taxon>Kangiellaceae</taxon>
        <taxon>Kangiella</taxon>
    </lineage>
</organism>
<evidence type="ECO:0000256" key="1">
    <source>
        <dbReference type="SAM" id="SignalP"/>
    </source>
</evidence>
<comment type="caution">
    <text evidence="2">The sequence shown here is derived from an EMBL/GenBank/DDBJ whole genome shotgun (WGS) entry which is preliminary data.</text>
</comment>
<dbReference type="AlphaFoldDB" id="A0A318D1W4"/>
<dbReference type="PROSITE" id="PS51257">
    <property type="entry name" value="PROKAR_LIPOPROTEIN"/>
    <property type="match status" value="1"/>
</dbReference>
<proteinExistence type="predicted"/>
<evidence type="ECO:0000313" key="3">
    <source>
        <dbReference type="Proteomes" id="UP000247689"/>
    </source>
</evidence>
<accession>A0A318D1W4</accession>
<keyword evidence="1" id="KW-0732">Signal</keyword>
<keyword evidence="3" id="KW-1185">Reference proteome</keyword>
<dbReference type="EMBL" id="QICH01000002">
    <property type="protein sequence ID" value="PXF62981.1"/>
    <property type="molecule type" value="Genomic_DNA"/>
</dbReference>
<evidence type="ECO:0000313" key="2">
    <source>
        <dbReference type="EMBL" id="PXF62981.1"/>
    </source>
</evidence>
<evidence type="ECO:0008006" key="4">
    <source>
        <dbReference type="Google" id="ProtNLM"/>
    </source>
</evidence>
<reference evidence="2 3" key="1">
    <citation type="submission" date="2018-05" db="EMBL/GenBank/DDBJ databases">
        <title>Kangiella spongicola genome sequence.</title>
        <authorList>
            <person name="Maclea K.S."/>
            <person name="Goen A.E."/>
            <person name="Kelley C."/>
            <person name="Underriner A."/>
            <person name="Silverwood T."/>
            <person name="Trachtenberg A.M."/>
        </authorList>
    </citation>
    <scope>NUCLEOTIDE SEQUENCE [LARGE SCALE GENOMIC DNA]</scope>
    <source>
        <strain evidence="2 3">ATCC BAA-2076</strain>
    </source>
</reference>